<proteinExistence type="predicted"/>
<accession>A0A1F4XHL1</accession>
<dbReference type="EMBL" id="MEWS01000051">
    <property type="protein sequence ID" value="OGC81098.1"/>
    <property type="molecule type" value="Genomic_DNA"/>
</dbReference>
<name>A0A1F4XHL1_9BACT</name>
<sequence length="82" mass="9392">MLDYELYQLAKEKCKAQFGIGLSPLIKMFLRAFVTQRGIGFYVGDDDLCKLFNSWLVKKKMERGRKGCAPLPGPKLSDIYEL</sequence>
<organism evidence="1 2">
    <name type="scientific">Candidatus Abawacabacteria bacterium RIFCSPHIGHO2_01_FULL_46_8</name>
    <dbReference type="NCBI Taxonomy" id="1817815"/>
    <lineage>
        <taxon>Bacteria</taxon>
        <taxon>Candidatus Abawacaibacteriota</taxon>
    </lineage>
</organism>
<reference evidence="1 2" key="1">
    <citation type="journal article" date="2016" name="Nat. Commun.">
        <title>Thousands of microbial genomes shed light on interconnected biogeochemical processes in an aquifer system.</title>
        <authorList>
            <person name="Anantharaman K."/>
            <person name="Brown C.T."/>
            <person name="Hug L.A."/>
            <person name="Sharon I."/>
            <person name="Castelle C.J."/>
            <person name="Probst A.J."/>
            <person name="Thomas B.C."/>
            <person name="Singh A."/>
            <person name="Wilkins M.J."/>
            <person name="Karaoz U."/>
            <person name="Brodie E.L."/>
            <person name="Williams K.H."/>
            <person name="Hubbard S.S."/>
            <person name="Banfield J.F."/>
        </authorList>
    </citation>
    <scope>NUCLEOTIDE SEQUENCE [LARGE SCALE GENOMIC DNA]</scope>
</reference>
<dbReference type="AlphaFoldDB" id="A0A1F4XHL1"/>
<comment type="caution">
    <text evidence="1">The sequence shown here is derived from an EMBL/GenBank/DDBJ whole genome shotgun (WGS) entry which is preliminary data.</text>
</comment>
<protein>
    <submittedName>
        <fullName evidence="1">Uncharacterized protein</fullName>
    </submittedName>
</protein>
<gene>
    <name evidence="1" type="ORF">A2788_01225</name>
</gene>
<evidence type="ECO:0000313" key="1">
    <source>
        <dbReference type="EMBL" id="OGC81098.1"/>
    </source>
</evidence>
<dbReference type="Proteomes" id="UP000177521">
    <property type="component" value="Unassembled WGS sequence"/>
</dbReference>
<evidence type="ECO:0000313" key="2">
    <source>
        <dbReference type="Proteomes" id="UP000177521"/>
    </source>
</evidence>